<feature type="domain" description="BING4 C-terminal" evidence="7">
    <location>
        <begin position="343"/>
        <end position="415"/>
    </location>
</feature>
<dbReference type="EMBL" id="CAJNJQ010000521">
    <property type="protein sequence ID" value="CAE7083826.1"/>
    <property type="molecule type" value="Genomic_DNA"/>
</dbReference>
<accession>A0A8H3DSK0</accession>
<evidence type="ECO:0000256" key="3">
    <source>
        <dbReference type="ARBA" id="ARBA00022737"/>
    </source>
</evidence>
<dbReference type="SUPFAM" id="SSF50978">
    <property type="entry name" value="WD40 repeat-like"/>
    <property type="match status" value="1"/>
</dbReference>
<dbReference type="GO" id="GO:0000462">
    <property type="term" value="P:maturation of SSU-rRNA from tricistronic rRNA transcript (SSU-rRNA, 5.8S rRNA, LSU-rRNA)"/>
    <property type="evidence" value="ECO:0007669"/>
    <property type="project" value="TreeGrafter"/>
</dbReference>
<dbReference type="InterPro" id="IPR040315">
    <property type="entry name" value="WDR46/Utp7"/>
</dbReference>
<dbReference type="Gene3D" id="2.130.10.10">
    <property type="entry name" value="YVTN repeat-like/Quinoprotein amine dehydrogenase"/>
    <property type="match status" value="1"/>
</dbReference>
<dbReference type="SMART" id="SM00320">
    <property type="entry name" value="WD40"/>
    <property type="match status" value="1"/>
</dbReference>
<proteinExistence type="predicted"/>
<feature type="region of interest" description="Disordered" evidence="6">
    <location>
        <begin position="1"/>
        <end position="66"/>
    </location>
</feature>
<dbReference type="InterPro" id="IPR015943">
    <property type="entry name" value="WD40/YVTN_repeat-like_dom_sf"/>
</dbReference>
<feature type="compositionally biased region" description="Basic residues" evidence="6">
    <location>
        <begin position="20"/>
        <end position="29"/>
    </location>
</feature>
<evidence type="ECO:0000256" key="4">
    <source>
        <dbReference type="ARBA" id="ARBA00023242"/>
    </source>
</evidence>
<evidence type="ECO:0000256" key="5">
    <source>
        <dbReference type="PROSITE-ProRule" id="PRU00221"/>
    </source>
</evidence>
<dbReference type="InterPro" id="IPR001680">
    <property type="entry name" value="WD40_rpt"/>
</dbReference>
<comment type="subcellular location">
    <subcellularLocation>
        <location evidence="1">Nucleus</location>
        <location evidence="1">Nucleolus</location>
    </subcellularLocation>
</comment>
<keyword evidence="3" id="KW-0677">Repeat</keyword>
<dbReference type="Proteomes" id="UP000663827">
    <property type="component" value="Unassembled WGS sequence"/>
</dbReference>
<dbReference type="Pfam" id="PF08149">
    <property type="entry name" value="BING4CT"/>
    <property type="match status" value="1"/>
</dbReference>
<dbReference type="PROSITE" id="PS50082">
    <property type="entry name" value="WD_REPEATS_2"/>
    <property type="match status" value="1"/>
</dbReference>
<feature type="compositionally biased region" description="Basic and acidic residues" evidence="6">
    <location>
        <begin position="470"/>
        <end position="483"/>
    </location>
</feature>
<keyword evidence="2 5" id="KW-0853">WD repeat</keyword>
<dbReference type="AlphaFoldDB" id="A0A8H3DSK0"/>
<dbReference type="InterPro" id="IPR012952">
    <property type="entry name" value="BING4_C_dom"/>
</dbReference>
<comment type="caution">
    <text evidence="8">The sequence shown here is derived from an EMBL/GenBank/DDBJ whole genome shotgun (WGS) entry which is preliminary data.</text>
</comment>
<reference evidence="8" key="1">
    <citation type="submission" date="2021-01" db="EMBL/GenBank/DDBJ databases">
        <authorList>
            <person name="Kaushik A."/>
        </authorList>
    </citation>
    <scope>NUCLEOTIDE SEQUENCE</scope>
    <source>
        <strain evidence="8">AG5</strain>
    </source>
</reference>
<evidence type="ECO:0000256" key="1">
    <source>
        <dbReference type="ARBA" id="ARBA00004604"/>
    </source>
</evidence>
<evidence type="ECO:0000313" key="9">
    <source>
        <dbReference type="Proteomes" id="UP000663827"/>
    </source>
</evidence>
<protein>
    <recommendedName>
        <fullName evidence="7">BING4 C-terminal domain-containing protein</fullName>
    </recommendedName>
</protein>
<dbReference type="InterPro" id="IPR036322">
    <property type="entry name" value="WD40_repeat_dom_sf"/>
</dbReference>
<dbReference type="Pfam" id="PF00400">
    <property type="entry name" value="WD40"/>
    <property type="match status" value="1"/>
</dbReference>
<feature type="region of interest" description="Disordered" evidence="6">
    <location>
        <begin position="449"/>
        <end position="490"/>
    </location>
</feature>
<evidence type="ECO:0000313" key="8">
    <source>
        <dbReference type="EMBL" id="CAE7083826.1"/>
    </source>
</evidence>
<dbReference type="PANTHER" id="PTHR14085:SF3">
    <property type="entry name" value="WD REPEAT-CONTAINING PROTEIN 46"/>
    <property type="match status" value="1"/>
</dbReference>
<evidence type="ECO:0000256" key="6">
    <source>
        <dbReference type="SAM" id="MobiDB-lite"/>
    </source>
</evidence>
<organism evidence="8 9">
    <name type="scientific">Rhizoctonia solani</name>
    <dbReference type="NCBI Taxonomy" id="456999"/>
    <lineage>
        <taxon>Eukaryota</taxon>
        <taxon>Fungi</taxon>
        <taxon>Dikarya</taxon>
        <taxon>Basidiomycota</taxon>
        <taxon>Agaricomycotina</taxon>
        <taxon>Agaricomycetes</taxon>
        <taxon>Cantharellales</taxon>
        <taxon>Ceratobasidiaceae</taxon>
        <taxon>Rhizoctonia</taxon>
    </lineage>
</organism>
<gene>
    <name evidence="8" type="ORF">RDB_LOCUS25898</name>
</gene>
<keyword evidence="4" id="KW-0539">Nucleus</keyword>
<dbReference type="GO" id="GO:0032040">
    <property type="term" value="C:small-subunit processome"/>
    <property type="evidence" value="ECO:0007669"/>
    <property type="project" value="TreeGrafter"/>
</dbReference>
<evidence type="ECO:0000259" key="7">
    <source>
        <dbReference type="SMART" id="SM01033"/>
    </source>
</evidence>
<dbReference type="SMART" id="SM01033">
    <property type="entry name" value="BING4CT"/>
    <property type="match status" value="1"/>
</dbReference>
<dbReference type="GO" id="GO:0030686">
    <property type="term" value="C:90S preribosome"/>
    <property type="evidence" value="ECO:0007669"/>
    <property type="project" value="TreeGrafter"/>
</dbReference>
<dbReference type="PROSITE" id="PS50294">
    <property type="entry name" value="WD_REPEATS_REGION"/>
    <property type="match status" value="1"/>
</dbReference>
<dbReference type="PANTHER" id="PTHR14085">
    <property type="entry name" value="WD-REPEAT PROTEIN BING4"/>
    <property type="match status" value="1"/>
</dbReference>
<sequence>MDALTAAADAIKPLNEVKKGSKSKQKHAGQKPNAKRPDATLHSVTPRADLPRSMRPAATESKTRGPYAHIRDKKLKAKLHSQVAQASQAKALRQDATTWLAGEPGGKMEVETELERIWRTTQDDIAQAAGSDSVTGRREWKWDLGPYRVRYSRNGRFLQDHTLYAVAQKKYAYIYDQNGVELHRLKSIVEPTRLEFLPYHWLLASIGNAGYLKYLDTSTGTMIAEQRTKLGACNAMTQNIHNAVIYLGHQNGTVALHTPSTPTPLVRLQAHLGPITSLSVDPSSGGRYLATAGQDSRVKIWDCRNWKGRGWLGVIAGGSINVYAPPAVYTPAPRPNSTIPPSLYLTHPIPHRPLVSMRFCPFEDTIAIGHAHGVSSIIVPGSGEANIDSFEDGVFENKRARQERELQPDMITLDPEFIGQLAEPGHIPFTTPELPFRQKPRLDRLRELGKADESPASDGEEVDDINADGGDEKSGPIQKEKMKMRGKGKSLKRYLRKKRKNVIDPSTVAIREKIAKVQATRKAEARQKAGLSEKEPQVQVYERAYTTHIADIEEVSQVLFQSSAIVFGTEENPSYETITGPHVLSHVFNVPNHMPSALQSKHKRAQVIWKLVFKVYRKSGTFKQYVVASGEPNVLLDILYRHKIDTSGNNTESNEGHSFEFDVIIPGTFMSVTHRIQLTMAWKGRFLDKVISHPIAIAALSHSERQRAIEEVAQIEMAPSIAPPFRNDDVPPPSYVSTQHLLNESSATLMPQCMDDELSSISYRSNIDTPSTGSIVHGATA</sequence>
<name>A0A8H3DSK0_9AGAM</name>
<feature type="repeat" description="WD" evidence="5">
    <location>
        <begin position="268"/>
        <end position="302"/>
    </location>
</feature>
<evidence type="ECO:0000256" key="2">
    <source>
        <dbReference type="ARBA" id="ARBA00022574"/>
    </source>
</evidence>